<evidence type="ECO:0000256" key="1">
    <source>
        <dbReference type="ARBA" id="ARBA00008072"/>
    </source>
</evidence>
<dbReference type="SUPFAM" id="SSF50129">
    <property type="entry name" value="GroES-like"/>
    <property type="match status" value="1"/>
</dbReference>
<dbReference type="HOGENOM" id="CLU_026673_16_1_1"/>
<evidence type="ECO:0000313" key="4">
    <source>
        <dbReference type="EMBL" id="KFA60110.1"/>
    </source>
</evidence>
<protein>
    <recommendedName>
        <fullName evidence="3">Enoyl reductase (ER) domain-containing protein</fullName>
    </recommendedName>
</protein>
<name>A0A084Q825_STAC4</name>
<dbReference type="InterPro" id="IPR013154">
    <property type="entry name" value="ADH-like_N"/>
</dbReference>
<dbReference type="EMBL" id="KL661918">
    <property type="protein sequence ID" value="KFA60110.1"/>
    <property type="molecule type" value="Genomic_DNA"/>
</dbReference>
<dbReference type="SUPFAM" id="SSF51735">
    <property type="entry name" value="NAD(P)-binding Rossmann-fold domains"/>
    <property type="match status" value="1"/>
</dbReference>
<dbReference type="Pfam" id="PF00107">
    <property type="entry name" value="ADH_zinc_N"/>
    <property type="match status" value="1"/>
</dbReference>
<dbReference type="GO" id="GO:0016651">
    <property type="term" value="F:oxidoreductase activity, acting on NAD(P)H"/>
    <property type="evidence" value="ECO:0007669"/>
    <property type="project" value="InterPro"/>
</dbReference>
<dbReference type="Proteomes" id="UP000028524">
    <property type="component" value="Unassembled WGS sequence"/>
</dbReference>
<dbReference type="Pfam" id="PF03067">
    <property type="entry name" value="LPMO_10"/>
    <property type="match status" value="1"/>
</dbReference>
<dbReference type="SMART" id="SM00829">
    <property type="entry name" value="PKS_ER"/>
    <property type="match status" value="1"/>
</dbReference>
<dbReference type="PANTHER" id="PTHR45348:SF2">
    <property type="entry name" value="ZINC-TYPE ALCOHOL DEHYDROGENASE-LIKE PROTEIN C2E1P3.01"/>
    <property type="match status" value="1"/>
</dbReference>
<dbReference type="InterPro" id="IPR020843">
    <property type="entry name" value="ER"/>
</dbReference>
<sequence length="501" mass="54480">MATNTAVVVESPGKAVLQQVPYPSLPADDYLLVKPTAVAINPTDWKHVHNGGEERCDGCTLGFDYAGVVEEVGPGVTKDFKKGDRIAGIVHGANIFDKRGGAFARYTTARQFLQSKVPDNLTDEEAASQGVAMATIGLSLYKCLQLPWPTKPAKEPFHIFIYGGTTAMGISAIQMAKLSGGTVITTSSPSNADYLRSLGADHILDYKSESIVEDVVSLTGGTLIYAMDCHSDEASSTICAKVLKGKGARLVSLLFVNDFVRAVNPKLEHFVPMGYSVFGDPYVIQGYWTPNPRDYEMFEAFAPLYWDLLAQGKLKPPKLYVNRGGSGLEGVINGLEELKQGKTGSAHQAACGAAVTRRLESDRAGPIENAMAYVDGDYNCNAFLCRGYQFADNRGNVQTYQAGDVVDFYIDLIAGHRPGYANISVVDLAANRIIGQPLKTWTDWLSRDPAVPDDEQNFNVTIPANLESVCDVGGKCAIQWYWYATGNRQTYISCLDFVIEE</sequence>
<reference evidence="4 5" key="1">
    <citation type="journal article" date="2014" name="BMC Genomics">
        <title>Comparative genome sequencing reveals chemotype-specific gene clusters in the toxigenic black mold Stachybotrys.</title>
        <authorList>
            <person name="Semeiks J."/>
            <person name="Borek D."/>
            <person name="Otwinowski Z."/>
            <person name="Grishin N.V."/>
        </authorList>
    </citation>
    <scope>NUCLEOTIDE SEQUENCE [LARGE SCALE GENOMIC DNA]</scope>
    <source>
        <strain evidence="4 5">IBT 40285</strain>
    </source>
</reference>
<dbReference type="InterPro" id="IPR013149">
    <property type="entry name" value="ADH-like_C"/>
</dbReference>
<dbReference type="InterPro" id="IPR036291">
    <property type="entry name" value="NAD(P)-bd_dom_sf"/>
</dbReference>
<evidence type="ECO:0000256" key="2">
    <source>
        <dbReference type="ARBA" id="ARBA00023002"/>
    </source>
</evidence>
<dbReference type="Gene3D" id="2.70.50.70">
    <property type="match status" value="1"/>
</dbReference>
<dbReference type="PANTHER" id="PTHR45348">
    <property type="entry name" value="HYPOTHETICAL OXIDOREDUCTASE (EUROFUNG)"/>
    <property type="match status" value="1"/>
</dbReference>
<proteinExistence type="inferred from homology"/>
<dbReference type="OrthoDB" id="48317at2759"/>
<dbReference type="OMA" id="PTAWAIN"/>
<dbReference type="Gene3D" id="3.40.50.720">
    <property type="entry name" value="NAD(P)-binding Rossmann-like Domain"/>
    <property type="match status" value="1"/>
</dbReference>
<dbReference type="STRING" id="1283841.A0A084Q825"/>
<dbReference type="Gene3D" id="3.90.180.10">
    <property type="entry name" value="Medium-chain alcohol dehydrogenases, catalytic domain"/>
    <property type="match status" value="1"/>
</dbReference>
<dbReference type="InterPro" id="IPR011032">
    <property type="entry name" value="GroES-like_sf"/>
</dbReference>
<feature type="domain" description="Enoyl reductase (ER)" evidence="3">
    <location>
        <begin position="10"/>
        <end position="343"/>
    </location>
</feature>
<dbReference type="InParanoid" id="A0A084Q825"/>
<evidence type="ECO:0000259" key="3">
    <source>
        <dbReference type="SMART" id="SM00829"/>
    </source>
</evidence>
<keyword evidence="5" id="KW-1185">Reference proteome</keyword>
<evidence type="ECO:0000313" key="5">
    <source>
        <dbReference type="Proteomes" id="UP000028524"/>
    </source>
</evidence>
<comment type="similarity">
    <text evidence="1">Belongs to the zinc-containing alcohol dehydrogenase family.</text>
</comment>
<gene>
    <name evidence="4" type="ORF">S40285_09486</name>
</gene>
<dbReference type="CDD" id="cd08249">
    <property type="entry name" value="enoyl_reductase_like"/>
    <property type="match status" value="1"/>
</dbReference>
<keyword evidence="2" id="KW-0560">Oxidoreductase</keyword>
<dbReference type="InterPro" id="IPR047122">
    <property type="entry name" value="Trans-enoyl_RdTase-like"/>
</dbReference>
<accession>A0A084Q825</accession>
<dbReference type="Pfam" id="PF08240">
    <property type="entry name" value="ADH_N"/>
    <property type="match status" value="1"/>
</dbReference>
<dbReference type="InterPro" id="IPR004302">
    <property type="entry name" value="Cellulose/chitin-bd_N"/>
</dbReference>
<organism evidence="4 5">
    <name type="scientific">Stachybotrys chlorohalonatus (strain IBT 40285)</name>
    <dbReference type="NCBI Taxonomy" id="1283841"/>
    <lineage>
        <taxon>Eukaryota</taxon>
        <taxon>Fungi</taxon>
        <taxon>Dikarya</taxon>
        <taxon>Ascomycota</taxon>
        <taxon>Pezizomycotina</taxon>
        <taxon>Sordariomycetes</taxon>
        <taxon>Hypocreomycetidae</taxon>
        <taxon>Hypocreales</taxon>
        <taxon>Stachybotryaceae</taxon>
        <taxon>Stachybotrys</taxon>
    </lineage>
</organism>
<dbReference type="AlphaFoldDB" id="A0A084Q825"/>
<dbReference type="FunCoup" id="A0A084Q825">
    <property type="interactions" value="211"/>
</dbReference>